<feature type="compositionally biased region" description="Low complexity" evidence="10">
    <location>
        <begin position="624"/>
        <end position="643"/>
    </location>
</feature>
<feature type="binding site" evidence="8">
    <location>
        <position position="414"/>
    </location>
    <ligand>
        <name>[4Fe-4S] cluster</name>
        <dbReference type="ChEBI" id="CHEBI:49883"/>
        <label>2</label>
    </ligand>
</feature>
<dbReference type="GO" id="GO:0022900">
    <property type="term" value="P:electron transport chain"/>
    <property type="evidence" value="ECO:0007669"/>
    <property type="project" value="UniProtKB-UniRule"/>
</dbReference>
<keyword evidence="6 8" id="KW-0408">Iron</keyword>
<feature type="region of interest" description="Disordered" evidence="10">
    <location>
        <begin position="543"/>
        <end position="570"/>
    </location>
</feature>
<feature type="binding site" evidence="8">
    <location>
        <position position="379"/>
    </location>
    <ligand>
        <name>[4Fe-4S] cluster</name>
        <dbReference type="ChEBI" id="CHEBI:49883"/>
        <label>2</label>
    </ligand>
</feature>
<keyword evidence="13" id="KW-1185">Reference proteome</keyword>
<protein>
    <recommendedName>
        <fullName evidence="8">Ion-translocating oxidoreductase complex subunit C</fullName>
        <ecNumber evidence="8">7.-.-.-</ecNumber>
    </recommendedName>
    <alternativeName>
        <fullName evidence="8">Rnf electron transport complex subunit C</fullName>
    </alternativeName>
</protein>
<comment type="similarity">
    <text evidence="8">Belongs to the 4Fe4S bacterial-type ferredoxin family. RnfC subfamily.</text>
</comment>
<comment type="subcellular location">
    <subcellularLocation>
        <location evidence="8">Cell inner membrane</location>
        <topology evidence="8">Peripheral membrane protein</topology>
    </subcellularLocation>
</comment>
<feature type="binding site" evidence="8">
    <location>
        <position position="408"/>
    </location>
    <ligand>
        <name>[4Fe-4S] cluster</name>
        <dbReference type="ChEBI" id="CHEBI:49883"/>
        <label>2</label>
    </ligand>
</feature>
<dbReference type="InterPro" id="IPR011538">
    <property type="entry name" value="Nuo51_FMN-bd"/>
</dbReference>
<keyword evidence="9" id="KW-0175">Coiled coil</keyword>
<feature type="compositionally biased region" description="Basic and acidic residues" evidence="10">
    <location>
        <begin position="454"/>
        <end position="468"/>
    </location>
</feature>
<dbReference type="Pfam" id="PF01512">
    <property type="entry name" value="Complex1_51K"/>
    <property type="match status" value="1"/>
</dbReference>
<keyword evidence="2 8" id="KW-0004">4Fe-4S</keyword>
<feature type="binding site" evidence="8">
    <location>
        <position position="375"/>
    </location>
    <ligand>
        <name>[4Fe-4S] cluster</name>
        <dbReference type="ChEBI" id="CHEBI:49883"/>
        <label>1</label>
    </ligand>
</feature>
<dbReference type="InterPro" id="IPR026902">
    <property type="entry name" value="RnfC_N"/>
</dbReference>
<dbReference type="PROSITE" id="PS51379">
    <property type="entry name" value="4FE4S_FER_2"/>
    <property type="match status" value="2"/>
</dbReference>
<dbReference type="Pfam" id="PF12838">
    <property type="entry name" value="Fer4_7"/>
    <property type="match status" value="1"/>
</dbReference>
<accession>A0A1H6QH01</accession>
<keyword evidence="8" id="KW-0997">Cell inner membrane</keyword>
<evidence type="ECO:0000256" key="6">
    <source>
        <dbReference type="ARBA" id="ARBA00023004"/>
    </source>
</evidence>
<feature type="compositionally biased region" description="Polar residues" evidence="10">
    <location>
        <begin position="557"/>
        <end position="567"/>
    </location>
</feature>
<keyword evidence="8" id="KW-1278">Translocase</keyword>
<dbReference type="AlphaFoldDB" id="A0A1H6QH01"/>
<dbReference type="EC" id="7.-.-.-" evidence="8"/>
<dbReference type="OrthoDB" id="9767754at2"/>
<proteinExistence type="inferred from homology"/>
<feature type="compositionally biased region" description="Low complexity" evidence="10">
    <location>
        <begin position="543"/>
        <end position="556"/>
    </location>
</feature>
<reference evidence="13" key="1">
    <citation type="submission" date="2016-10" db="EMBL/GenBank/DDBJ databases">
        <authorList>
            <person name="Varghese N."/>
            <person name="Submissions S."/>
        </authorList>
    </citation>
    <scope>NUCLEOTIDE SEQUENCE [LARGE SCALE GENOMIC DNA]</scope>
    <source>
        <strain evidence="13">DSM 7165</strain>
    </source>
</reference>
<feature type="binding site" evidence="8">
    <location>
        <position position="418"/>
    </location>
    <ligand>
        <name>[4Fe-4S] cluster</name>
        <dbReference type="ChEBI" id="CHEBI:49883"/>
        <label>1</label>
    </ligand>
</feature>
<dbReference type="GO" id="GO:0005886">
    <property type="term" value="C:plasma membrane"/>
    <property type="evidence" value="ECO:0007669"/>
    <property type="project" value="UniProtKB-SubCell"/>
</dbReference>
<gene>
    <name evidence="8" type="primary">rnfC</name>
    <name evidence="12" type="ORF">SAMN05421831_101135</name>
</gene>
<dbReference type="GO" id="GO:0046872">
    <property type="term" value="F:metal ion binding"/>
    <property type="evidence" value="ECO:0007669"/>
    <property type="project" value="UniProtKB-KW"/>
</dbReference>
<keyword evidence="5 8" id="KW-0249">Electron transport</keyword>
<comment type="cofactor">
    <cofactor evidence="8">
        <name>[4Fe-4S] cluster</name>
        <dbReference type="ChEBI" id="CHEBI:49883"/>
    </cofactor>
    <text evidence="8">Binds 2 [4Fe-4S] clusters per subunit.</text>
</comment>
<comment type="function">
    <text evidence="8">Part of a membrane-bound complex that couples electron transfer with translocation of ions across the membrane.</text>
</comment>
<evidence type="ECO:0000256" key="5">
    <source>
        <dbReference type="ARBA" id="ARBA00022982"/>
    </source>
</evidence>
<dbReference type="SUPFAM" id="SSF46548">
    <property type="entry name" value="alpha-helical ferredoxin"/>
    <property type="match status" value="1"/>
</dbReference>
<dbReference type="HAMAP" id="MF_00461">
    <property type="entry name" value="RsxC_RnfC"/>
    <property type="match status" value="1"/>
</dbReference>
<evidence type="ECO:0000313" key="13">
    <source>
        <dbReference type="Proteomes" id="UP000242999"/>
    </source>
</evidence>
<keyword evidence="8" id="KW-1003">Cell membrane</keyword>
<dbReference type="NCBIfam" id="TIGR01945">
    <property type="entry name" value="rnfC"/>
    <property type="match status" value="1"/>
</dbReference>
<evidence type="ECO:0000256" key="2">
    <source>
        <dbReference type="ARBA" id="ARBA00022485"/>
    </source>
</evidence>
<dbReference type="Proteomes" id="UP000242999">
    <property type="component" value="Unassembled WGS sequence"/>
</dbReference>
<dbReference type="GO" id="GO:0009055">
    <property type="term" value="F:electron transfer activity"/>
    <property type="evidence" value="ECO:0007669"/>
    <property type="project" value="InterPro"/>
</dbReference>
<feature type="binding site" evidence="8">
    <location>
        <position position="369"/>
    </location>
    <ligand>
        <name>[4Fe-4S] cluster</name>
        <dbReference type="ChEBI" id="CHEBI:49883"/>
        <label>1</label>
    </ligand>
</feature>
<evidence type="ECO:0000259" key="11">
    <source>
        <dbReference type="PROSITE" id="PS51379"/>
    </source>
</evidence>
<dbReference type="EMBL" id="FNYH01000001">
    <property type="protein sequence ID" value="SEI38262.1"/>
    <property type="molecule type" value="Genomic_DNA"/>
</dbReference>
<keyword evidence="8" id="KW-0472">Membrane</keyword>
<dbReference type="NCBIfam" id="NF003454">
    <property type="entry name" value="PRK05035.1"/>
    <property type="match status" value="1"/>
</dbReference>
<dbReference type="RefSeq" id="WP_093307836.1">
    <property type="nucleotide sequence ID" value="NZ_FNYH01000001.1"/>
</dbReference>
<feature type="coiled-coil region" evidence="9">
    <location>
        <begin position="757"/>
        <end position="864"/>
    </location>
</feature>
<evidence type="ECO:0000256" key="10">
    <source>
        <dbReference type="SAM" id="MobiDB-lite"/>
    </source>
</evidence>
<keyword evidence="1 8" id="KW-0813">Transport</keyword>
<dbReference type="SUPFAM" id="SSF142019">
    <property type="entry name" value="Nqo1 FMN-binding domain-like"/>
    <property type="match status" value="1"/>
</dbReference>
<comment type="subunit">
    <text evidence="8">The complex is composed of six subunits: RnfA, RnfB, RnfC, RnfD, RnfE and RnfG.</text>
</comment>
<evidence type="ECO:0000313" key="12">
    <source>
        <dbReference type="EMBL" id="SEI38262.1"/>
    </source>
</evidence>
<evidence type="ECO:0000256" key="9">
    <source>
        <dbReference type="SAM" id="Coils"/>
    </source>
</evidence>
<evidence type="ECO:0000256" key="4">
    <source>
        <dbReference type="ARBA" id="ARBA00022737"/>
    </source>
</evidence>
<keyword evidence="4 8" id="KW-0677">Repeat</keyword>
<sequence length="870" mass="93672">MAKIWDFHGGIHPAEHKDLSLQVPLRQAPLPAYVVLPLQQHIGAPARPLVRVGDKVRTGQKIADRQAGISACVHASISGTVVAIEERPIAHPSQMQDMCIVIESDGQDTWVERAPLINWQSANAETLLAHIKGNGIVGLGGAGFPTLSKIQSGRAHQLDTLIINAAECEPYITADDTGIRHYPQELVTGIRILQRILQPQQTLIGIEDNKPDAIERLREATIGTNIEIRVVPTKYPSGGEKQLTYLLTGREVPSGGLPADVGVLCQNVGTLIAVARALVQGEPLVRRIVTLTGHALAAPANLEVRLGTPIDALLRVAQLDPQKLARLILGGPMMGFSLPNAQVPITKTSNCVIAGTLQEFPSAAPEMPCIRCGMCEQACPASLLPQQLYWFSKAKEFDKARLYNLFDCIECGACAYVCPSQIPLVQYYRFAKGEIRKEESEALKAERARQRFEFKQERQAREQAEKAARRQGKTASAVQMEPSVQKAAAPASTETLDLKKLKIQLAAKSVAAKKAQQALTQAQEAGASAEELAELTKTFQNAQQEQAQAQSAIAQATETPTATQSPSPDVAELKKLKIQLAAKSVAAKKAQQALTQAQEAGASAEELAELTKTFQNAQQEQAQAQSAIAQATETPTSTQSQSPDVAELKKLKIQLAAKSVAAKKAQQALTQAQEAGASAEELAELTQVLQEAQQAQSQAQAALEQQQVPKTQHIQAPPKAADAHLKQLSVQIAVKKVAFRKAEQAWQQAHSSQQGDLDVLEAHMLNAQEALHKAQAELATYQAQQSSASNKQVTQDGDQHLLKKRKIAVSVAQAAVRSAQKRLDNLSEIKDTPSEQLAAQQARLASAQAQLAQAQDALAQAASTRTQEIS</sequence>
<dbReference type="GO" id="GO:0051539">
    <property type="term" value="F:4 iron, 4 sulfur cluster binding"/>
    <property type="evidence" value="ECO:0007669"/>
    <property type="project" value="UniProtKB-KW"/>
</dbReference>
<feature type="domain" description="4Fe-4S ferredoxin-type" evidence="11">
    <location>
        <begin position="359"/>
        <end position="389"/>
    </location>
</feature>
<dbReference type="Gene3D" id="3.40.50.11540">
    <property type="entry name" value="NADH-ubiquinone oxidoreductase 51kDa subunit"/>
    <property type="match status" value="1"/>
</dbReference>
<feature type="binding site" evidence="8">
    <location>
        <position position="411"/>
    </location>
    <ligand>
        <name>[4Fe-4S] cluster</name>
        <dbReference type="ChEBI" id="CHEBI:49883"/>
        <label>2</label>
    </ligand>
</feature>
<dbReference type="PROSITE" id="PS00198">
    <property type="entry name" value="4FE4S_FER_1"/>
    <property type="match status" value="1"/>
</dbReference>
<evidence type="ECO:0000256" key="1">
    <source>
        <dbReference type="ARBA" id="ARBA00022448"/>
    </source>
</evidence>
<feature type="region of interest" description="Disordered" evidence="10">
    <location>
        <begin position="624"/>
        <end position="645"/>
    </location>
</feature>
<dbReference type="PANTHER" id="PTHR43034">
    <property type="entry name" value="ION-TRANSLOCATING OXIDOREDUCTASE COMPLEX SUBUNIT C"/>
    <property type="match status" value="1"/>
</dbReference>
<dbReference type="PANTHER" id="PTHR43034:SF2">
    <property type="entry name" value="ION-TRANSLOCATING OXIDOREDUCTASE COMPLEX SUBUNIT C"/>
    <property type="match status" value="1"/>
</dbReference>
<keyword evidence="7 8" id="KW-0411">Iron-sulfur</keyword>
<dbReference type="Pfam" id="PF13375">
    <property type="entry name" value="RnfC_N"/>
    <property type="match status" value="1"/>
</dbReference>
<evidence type="ECO:0000256" key="3">
    <source>
        <dbReference type="ARBA" id="ARBA00022723"/>
    </source>
</evidence>
<dbReference type="InterPro" id="IPR037225">
    <property type="entry name" value="Nuo51_FMN-bd_sf"/>
</dbReference>
<evidence type="ECO:0000256" key="7">
    <source>
        <dbReference type="ARBA" id="ARBA00023014"/>
    </source>
</evidence>
<dbReference type="InterPro" id="IPR017896">
    <property type="entry name" value="4Fe4S_Fe-S-bd"/>
</dbReference>
<organism evidence="12 13">
    <name type="scientific">Allopseudospirillum japonicum</name>
    <dbReference type="NCBI Taxonomy" id="64971"/>
    <lineage>
        <taxon>Bacteria</taxon>
        <taxon>Pseudomonadati</taxon>
        <taxon>Pseudomonadota</taxon>
        <taxon>Gammaproteobacteria</taxon>
        <taxon>Oceanospirillales</taxon>
        <taxon>Oceanospirillaceae</taxon>
        <taxon>Allopseudospirillum</taxon>
    </lineage>
</organism>
<feature type="binding site" evidence="8">
    <location>
        <position position="372"/>
    </location>
    <ligand>
        <name>[4Fe-4S] cluster</name>
        <dbReference type="ChEBI" id="CHEBI:49883"/>
        <label>1</label>
    </ligand>
</feature>
<dbReference type="Gene3D" id="3.30.70.20">
    <property type="match status" value="1"/>
</dbReference>
<feature type="domain" description="4Fe-4S ferredoxin-type" evidence="11">
    <location>
        <begin position="399"/>
        <end position="428"/>
    </location>
</feature>
<dbReference type="InterPro" id="IPR010208">
    <property type="entry name" value="Ion_transpt_RnfC/RsxC"/>
</dbReference>
<evidence type="ECO:0000256" key="8">
    <source>
        <dbReference type="HAMAP-Rule" id="MF_00461"/>
    </source>
</evidence>
<feature type="region of interest" description="Disordered" evidence="10">
    <location>
        <begin position="454"/>
        <end position="491"/>
    </location>
</feature>
<keyword evidence="3 8" id="KW-0479">Metal-binding</keyword>
<dbReference type="STRING" id="64971.SAMN05421831_101135"/>
<name>A0A1H6QH01_9GAMM</name>
<dbReference type="InterPro" id="IPR017900">
    <property type="entry name" value="4Fe4S_Fe_S_CS"/>
</dbReference>